<keyword evidence="2" id="KW-1185">Reference proteome</keyword>
<reference evidence="1 2" key="1">
    <citation type="journal article" date="2019" name="Nat. Ecol. Evol.">
        <title>Megaphylogeny resolves global patterns of mushroom evolution.</title>
        <authorList>
            <person name="Varga T."/>
            <person name="Krizsan K."/>
            <person name="Foldi C."/>
            <person name="Dima B."/>
            <person name="Sanchez-Garcia M."/>
            <person name="Sanchez-Ramirez S."/>
            <person name="Szollosi G.J."/>
            <person name="Szarkandi J.G."/>
            <person name="Papp V."/>
            <person name="Albert L."/>
            <person name="Andreopoulos W."/>
            <person name="Angelini C."/>
            <person name="Antonin V."/>
            <person name="Barry K.W."/>
            <person name="Bougher N.L."/>
            <person name="Buchanan P."/>
            <person name="Buyck B."/>
            <person name="Bense V."/>
            <person name="Catcheside P."/>
            <person name="Chovatia M."/>
            <person name="Cooper J."/>
            <person name="Damon W."/>
            <person name="Desjardin D."/>
            <person name="Finy P."/>
            <person name="Geml J."/>
            <person name="Haridas S."/>
            <person name="Hughes K."/>
            <person name="Justo A."/>
            <person name="Karasinski D."/>
            <person name="Kautmanova I."/>
            <person name="Kiss B."/>
            <person name="Kocsube S."/>
            <person name="Kotiranta H."/>
            <person name="LaButti K.M."/>
            <person name="Lechner B.E."/>
            <person name="Liimatainen K."/>
            <person name="Lipzen A."/>
            <person name="Lukacs Z."/>
            <person name="Mihaltcheva S."/>
            <person name="Morgado L.N."/>
            <person name="Niskanen T."/>
            <person name="Noordeloos M.E."/>
            <person name="Ohm R.A."/>
            <person name="Ortiz-Santana B."/>
            <person name="Ovrebo C."/>
            <person name="Racz N."/>
            <person name="Riley R."/>
            <person name="Savchenko A."/>
            <person name="Shiryaev A."/>
            <person name="Soop K."/>
            <person name="Spirin V."/>
            <person name="Szebenyi C."/>
            <person name="Tomsovsky M."/>
            <person name="Tulloss R.E."/>
            <person name="Uehling J."/>
            <person name="Grigoriev I.V."/>
            <person name="Vagvolgyi C."/>
            <person name="Papp T."/>
            <person name="Martin F.M."/>
            <person name="Miettinen O."/>
            <person name="Hibbett D.S."/>
            <person name="Nagy L.G."/>
        </authorList>
    </citation>
    <scope>NUCLEOTIDE SEQUENCE [LARGE SCALE GENOMIC DNA]</scope>
    <source>
        <strain evidence="1 2">CBS 309.79</strain>
    </source>
</reference>
<evidence type="ECO:0000313" key="2">
    <source>
        <dbReference type="Proteomes" id="UP000305067"/>
    </source>
</evidence>
<name>A0A5C3Q2J1_9AGAR</name>
<proteinExistence type="predicted"/>
<organism evidence="1 2">
    <name type="scientific">Pterulicium gracile</name>
    <dbReference type="NCBI Taxonomy" id="1884261"/>
    <lineage>
        <taxon>Eukaryota</taxon>
        <taxon>Fungi</taxon>
        <taxon>Dikarya</taxon>
        <taxon>Basidiomycota</taxon>
        <taxon>Agaricomycotina</taxon>
        <taxon>Agaricomycetes</taxon>
        <taxon>Agaricomycetidae</taxon>
        <taxon>Agaricales</taxon>
        <taxon>Pleurotineae</taxon>
        <taxon>Pterulaceae</taxon>
        <taxon>Pterulicium</taxon>
    </lineage>
</organism>
<evidence type="ECO:0000313" key="1">
    <source>
        <dbReference type="EMBL" id="TFK96212.1"/>
    </source>
</evidence>
<accession>A0A5C3Q2J1</accession>
<dbReference type="OrthoDB" id="3515175at2759"/>
<dbReference type="EMBL" id="ML178865">
    <property type="protein sequence ID" value="TFK96212.1"/>
    <property type="molecule type" value="Genomic_DNA"/>
</dbReference>
<dbReference type="AlphaFoldDB" id="A0A5C3Q2J1"/>
<sequence>MGYSRRHESCKPGSLLPFLWLTSRPNYTKTVPGAGRVAVGSMKPYPTRWTMCICLTSTTSPRHSPSSLSATESDQVPVKSAVGVPSLVALATRSAMQNYLDNPDDYSISAHLDVVAHREFLLDILRAQQPFPDNRIDVQVKIIAEPNAQGVLRMTGFTRLSTDQISIVVFRSTTVRGSTIHTLDLSGATNLDIKSLLTALPKAIRSLRRIILLNTNITVTEMDNLLISHPTAFYTLRDISFSLTNHEGPLRKA</sequence>
<protein>
    <submittedName>
        <fullName evidence="1">Uncharacterized protein</fullName>
    </submittedName>
</protein>
<dbReference type="Proteomes" id="UP000305067">
    <property type="component" value="Unassembled WGS sequence"/>
</dbReference>
<gene>
    <name evidence="1" type="ORF">BDV98DRAFT_338743</name>
</gene>